<dbReference type="Proteomes" id="UP001204376">
    <property type="component" value="Unassembled WGS sequence"/>
</dbReference>
<gene>
    <name evidence="2" type="ORF">NPE20_24785</name>
</gene>
<accession>A0ABT1T9S9</accession>
<name>A0ABT1T9S9_9SPHI</name>
<sequence length="144" mass="16911">MQKLAFFILFLSIISIGDKKPTHHTNDIPAMFKGNFVDDYGIRYTINDTLFIQQPRTKYHIIKWNVKDQYIVARNDDQNPGEGGLYTRIDYMQFSNMEPWKWGFCLSIYDAKTDIIAQNTAKTDRQNPKKGCNGFPFSRMKRKD</sequence>
<dbReference type="RefSeq" id="WP_256541383.1">
    <property type="nucleotide sequence ID" value="NZ_JANHOH010000012.1"/>
</dbReference>
<comment type="caution">
    <text evidence="2">The sequence shown here is derived from an EMBL/GenBank/DDBJ whole genome shotgun (WGS) entry which is preliminary data.</text>
</comment>
<protein>
    <submittedName>
        <fullName evidence="2">Uncharacterized protein</fullName>
    </submittedName>
</protein>
<feature type="region of interest" description="Disordered" evidence="1">
    <location>
        <begin position="120"/>
        <end position="144"/>
    </location>
</feature>
<evidence type="ECO:0000313" key="3">
    <source>
        <dbReference type="Proteomes" id="UP001204376"/>
    </source>
</evidence>
<evidence type="ECO:0000256" key="1">
    <source>
        <dbReference type="SAM" id="MobiDB-lite"/>
    </source>
</evidence>
<dbReference type="EMBL" id="JANHOH010000012">
    <property type="protein sequence ID" value="MCQ6961213.1"/>
    <property type="molecule type" value="Genomic_DNA"/>
</dbReference>
<proteinExistence type="predicted"/>
<organism evidence="2 3">
    <name type="scientific">Mucilaginibacter aquariorum</name>
    <dbReference type="NCBI Taxonomy" id="2967225"/>
    <lineage>
        <taxon>Bacteria</taxon>
        <taxon>Pseudomonadati</taxon>
        <taxon>Bacteroidota</taxon>
        <taxon>Sphingobacteriia</taxon>
        <taxon>Sphingobacteriales</taxon>
        <taxon>Sphingobacteriaceae</taxon>
        <taxon>Mucilaginibacter</taxon>
    </lineage>
</organism>
<evidence type="ECO:0000313" key="2">
    <source>
        <dbReference type="EMBL" id="MCQ6961213.1"/>
    </source>
</evidence>
<keyword evidence="3" id="KW-1185">Reference proteome</keyword>
<reference evidence="2 3" key="1">
    <citation type="submission" date="2022-07" db="EMBL/GenBank/DDBJ databases">
        <title>Mucilaginibacter sp. JC4.</title>
        <authorList>
            <person name="Le V."/>
            <person name="Ko S.-R."/>
            <person name="Ahn C.-Y."/>
            <person name="Oh H.-M."/>
        </authorList>
    </citation>
    <scope>NUCLEOTIDE SEQUENCE [LARGE SCALE GENOMIC DNA]</scope>
    <source>
        <strain evidence="2 3">JC4</strain>
    </source>
</reference>